<dbReference type="GO" id="GO:0003677">
    <property type="term" value="F:DNA binding"/>
    <property type="evidence" value="ECO:0007669"/>
    <property type="project" value="UniProtKB-KW"/>
</dbReference>
<dbReference type="InterPro" id="IPR014284">
    <property type="entry name" value="RNA_pol_sigma-70_dom"/>
</dbReference>
<dbReference type="PRINTS" id="PR00046">
    <property type="entry name" value="SIGMA70FCT"/>
</dbReference>
<dbReference type="Gene3D" id="1.20.120.1810">
    <property type="match status" value="1"/>
</dbReference>
<dbReference type="GO" id="GO:0006352">
    <property type="term" value="P:DNA-templated transcription initiation"/>
    <property type="evidence" value="ECO:0007669"/>
    <property type="project" value="InterPro"/>
</dbReference>
<dbReference type="CDD" id="cd06171">
    <property type="entry name" value="Sigma70_r4"/>
    <property type="match status" value="1"/>
</dbReference>
<gene>
    <name evidence="8" type="ORF">SAMN05444716_102332</name>
</gene>
<evidence type="ECO:0000256" key="4">
    <source>
        <dbReference type="ARBA" id="ARBA00023163"/>
    </source>
</evidence>
<keyword evidence="3" id="KW-0238">DNA-binding</keyword>
<dbReference type="GO" id="GO:0016987">
    <property type="term" value="F:sigma factor activity"/>
    <property type="evidence" value="ECO:0007669"/>
    <property type="project" value="UniProtKB-KW"/>
</dbReference>
<name>A0A1I6QV14_9ACTN</name>
<dbReference type="InterPro" id="IPR007627">
    <property type="entry name" value="RNA_pol_sigma70_r2"/>
</dbReference>
<dbReference type="InterPro" id="IPR000943">
    <property type="entry name" value="RNA_pol_sigma70"/>
</dbReference>
<dbReference type="InterPro" id="IPR013325">
    <property type="entry name" value="RNA_pol_sigma_r2"/>
</dbReference>
<feature type="domain" description="RNA polymerase sigma-70 region 2" evidence="6">
    <location>
        <begin position="48"/>
        <end position="110"/>
    </location>
</feature>
<evidence type="ECO:0000256" key="1">
    <source>
        <dbReference type="ARBA" id="ARBA00023015"/>
    </source>
</evidence>
<organism evidence="8 9">
    <name type="scientific">Streptomyces harbinensis</name>
    <dbReference type="NCBI Taxonomy" id="1176198"/>
    <lineage>
        <taxon>Bacteria</taxon>
        <taxon>Bacillati</taxon>
        <taxon>Actinomycetota</taxon>
        <taxon>Actinomycetes</taxon>
        <taxon>Kitasatosporales</taxon>
        <taxon>Streptomycetaceae</taxon>
        <taxon>Streptomyces</taxon>
    </lineage>
</organism>
<protein>
    <submittedName>
        <fullName evidence="8">RNA polymerase sigma-B factor</fullName>
    </submittedName>
</protein>
<accession>A0A1I6QV14</accession>
<keyword evidence="9" id="KW-1185">Reference proteome</keyword>
<keyword evidence="4" id="KW-0804">Transcription</keyword>
<dbReference type="InterPro" id="IPR007630">
    <property type="entry name" value="RNA_pol_sigma70_r4"/>
</dbReference>
<evidence type="ECO:0000259" key="7">
    <source>
        <dbReference type="Pfam" id="PF04545"/>
    </source>
</evidence>
<feature type="domain" description="RNA polymerase sigma-70 region 4" evidence="7">
    <location>
        <begin position="211"/>
        <end position="259"/>
    </location>
</feature>
<dbReference type="AlphaFoldDB" id="A0A1I6QV14"/>
<dbReference type="RefSeq" id="WP_093842379.1">
    <property type="nucleotide sequence ID" value="NZ_FPAB01000002.1"/>
</dbReference>
<dbReference type="STRING" id="1176198.SAMN05444716_102332"/>
<evidence type="ECO:0000256" key="5">
    <source>
        <dbReference type="SAM" id="MobiDB-lite"/>
    </source>
</evidence>
<evidence type="ECO:0000256" key="3">
    <source>
        <dbReference type="ARBA" id="ARBA00023125"/>
    </source>
</evidence>
<dbReference type="InterPro" id="IPR036388">
    <property type="entry name" value="WH-like_DNA-bd_sf"/>
</dbReference>
<dbReference type="EMBL" id="FPAB01000002">
    <property type="protein sequence ID" value="SFS56240.1"/>
    <property type="molecule type" value="Genomic_DNA"/>
</dbReference>
<evidence type="ECO:0000313" key="8">
    <source>
        <dbReference type="EMBL" id="SFS56240.1"/>
    </source>
</evidence>
<dbReference type="NCBIfam" id="TIGR02937">
    <property type="entry name" value="sigma70-ECF"/>
    <property type="match status" value="1"/>
</dbReference>
<keyword evidence="1" id="KW-0805">Transcription regulation</keyword>
<proteinExistence type="predicted"/>
<dbReference type="Pfam" id="PF04545">
    <property type="entry name" value="Sigma70_r4"/>
    <property type="match status" value="1"/>
</dbReference>
<dbReference type="Gene3D" id="1.10.10.10">
    <property type="entry name" value="Winged helix-like DNA-binding domain superfamily/Winged helix DNA-binding domain"/>
    <property type="match status" value="2"/>
</dbReference>
<dbReference type="SUPFAM" id="SSF88946">
    <property type="entry name" value="Sigma2 domain of RNA polymerase sigma factors"/>
    <property type="match status" value="1"/>
</dbReference>
<dbReference type="NCBIfam" id="TIGR02980">
    <property type="entry name" value="SigBFG"/>
    <property type="match status" value="1"/>
</dbReference>
<dbReference type="Pfam" id="PF04542">
    <property type="entry name" value="Sigma70_r2"/>
    <property type="match status" value="1"/>
</dbReference>
<dbReference type="PANTHER" id="PTHR30385">
    <property type="entry name" value="SIGMA FACTOR F FLAGELLAR"/>
    <property type="match status" value="1"/>
</dbReference>
<feature type="region of interest" description="Disordered" evidence="5">
    <location>
        <begin position="1"/>
        <end position="23"/>
    </location>
</feature>
<dbReference type="InterPro" id="IPR013324">
    <property type="entry name" value="RNA_pol_sigma_r3/r4-like"/>
</dbReference>
<dbReference type="PANTHER" id="PTHR30385:SF4">
    <property type="entry name" value="RNA POLYMERASE SIGMA-E FACTOR"/>
    <property type="match status" value="1"/>
</dbReference>
<dbReference type="Proteomes" id="UP000198873">
    <property type="component" value="Unassembled WGS sequence"/>
</dbReference>
<evidence type="ECO:0000259" key="6">
    <source>
        <dbReference type="Pfam" id="PF04542"/>
    </source>
</evidence>
<dbReference type="SUPFAM" id="SSF88659">
    <property type="entry name" value="Sigma3 and sigma4 domains of RNA polymerase sigma factors"/>
    <property type="match status" value="2"/>
</dbReference>
<keyword evidence="2" id="KW-0731">Sigma factor</keyword>
<reference evidence="9" key="1">
    <citation type="submission" date="2016-10" db="EMBL/GenBank/DDBJ databases">
        <authorList>
            <person name="Varghese N."/>
            <person name="Submissions S."/>
        </authorList>
    </citation>
    <scope>NUCLEOTIDE SEQUENCE [LARGE SCALE GENOMIC DNA]</scope>
    <source>
        <strain evidence="9">CGMCC 4.7047</strain>
    </source>
</reference>
<sequence length="278" mass="31325">MNGPARATPERRRRHDAPDTRPQFERIARLPPCREREELYREVVCAWIPMADRLARKFRHRGEALEDLEQVAAVGLIKAVRHFDPERGAAFESYAVPTIVGEMKRHFRDHLWDVHVPRRTQELRNKVRVAVRELNQRTGDRGSDVPRLSRHTGLTEEEVETGLRALESYSALSLNAELPGSDGDHALQDTLGAPDPGFDLVVNREAVRAPLRSLPERERTILYLRFFHGMTQSGIAGRLGISQMHVSRLLTRACEQVRKEVEDGADTAGRPPAGSGSG</sequence>
<dbReference type="InterPro" id="IPR014322">
    <property type="entry name" value="RNA_pol_sigma-B/F/G"/>
</dbReference>
<evidence type="ECO:0000313" key="9">
    <source>
        <dbReference type="Proteomes" id="UP000198873"/>
    </source>
</evidence>
<evidence type="ECO:0000256" key="2">
    <source>
        <dbReference type="ARBA" id="ARBA00023082"/>
    </source>
</evidence>